<dbReference type="GO" id="GO:0005506">
    <property type="term" value="F:iron ion binding"/>
    <property type="evidence" value="ECO:0007669"/>
    <property type="project" value="InterPro"/>
</dbReference>
<dbReference type="InterPro" id="IPR001128">
    <property type="entry name" value="Cyt_P450"/>
</dbReference>
<gene>
    <name evidence="9" type="ORF">NLI96_g1765</name>
</gene>
<dbReference type="CDD" id="cd11061">
    <property type="entry name" value="CYP67-like"/>
    <property type="match status" value="1"/>
</dbReference>
<keyword evidence="6 8" id="KW-0408">Iron</keyword>
<evidence type="ECO:0000256" key="3">
    <source>
        <dbReference type="ARBA" id="ARBA00010617"/>
    </source>
</evidence>
<dbReference type="AlphaFoldDB" id="A0AAD5VFD4"/>
<evidence type="ECO:0000313" key="10">
    <source>
        <dbReference type="Proteomes" id="UP001212997"/>
    </source>
</evidence>
<dbReference type="GO" id="GO:0016705">
    <property type="term" value="F:oxidoreductase activity, acting on paired donors, with incorporation or reduction of molecular oxygen"/>
    <property type="evidence" value="ECO:0007669"/>
    <property type="project" value="InterPro"/>
</dbReference>
<dbReference type="PRINTS" id="PR00385">
    <property type="entry name" value="P450"/>
</dbReference>
<feature type="binding site" description="axial binding residue" evidence="8">
    <location>
        <position position="382"/>
    </location>
    <ligand>
        <name>heme</name>
        <dbReference type="ChEBI" id="CHEBI:30413"/>
    </ligand>
    <ligandPart>
        <name>Fe</name>
        <dbReference type="ChEBI" id="CHEBI:18248"/>
    </ligandPart>
</feature>
<proteinExistence type="inferred from homology"/>
<evidence type="ECO:0000256" key="5">
    <source>
        <dbReference type="ARBA" id="ARBA00023002"/>
    </source>
</evidence>
<dbReference type="PANTHER" id="PTHR24305:SF187">
    <property type="entry name" value="P450, PUTATIVE (EUROFUNG)-RELATED"/>
    <property type="match status" value="1"/>
</dbReference>
<evidence type="ECO:0008006" key="11">
    <source>
        <dbReference type="Google" id="ProtNLM"/>
    </source>
</evidence>
<keyword evidence="8" id="KW-0349">Heme</keyword>
<keyword evidence="4 8" id="KW-0479">Metal-binding</keyword>
<dbReference type="PRINTS" id="PR00463">
    <property type="entry name" value="EP450I"/>
</dbReference>
<protein>
    <recommendedName>
        <fullName evidence="11">Cytochrome P450</fullName>
    </recommendedName>
</protein>
<dbReference type="GO" id="GO:0020037">
    <property type="term" value="F:heme binding"/>
    <property type="evidence" value="ECO:0007669"/>
    <property type="project" value="InterPro"/>
</dbReference>
<evidence type="ECO:0000256" key="1">
    <source>
        <dbReference type="ARBA" id="ARBA00001971"/>
    </source>
</evidence>
<comment type="caution">
    <text evidence="9">The sequence shown here is derived from an EMBL/GenBank/DDBJ whole genome shotgun (WGS) entry which is preliminary data.</text>
</comment>
<comment type="cofactor">
    <cofactor evidence="1 8">
        <name>heme</name>
        <dbReference type="ChEBI" id="CHEBI:30413"/>
    </cofactor>
</comment>
<evidence type="ECO:0000256" key="6">
    <source>
        <dbReference type="ARBA" id="ARBA00023004"/>
    </source>
</evidence>
<keyword evidence="7" id="KW-0503">Monooxygenase</keyword>
<evidence type="ECO:0000256" key="2">
    <source>
        <dbReference type="ARBA" id="ARBA00005179"/>
    </source>
</evidence>
<keyword evidence="10" id="KW-1185">Reference proteome</keyword>
<accession>A0AAD5VFD4</accession>
<evidence type="ECO:0000256" key="8">
    <source>
        <dbReference type="PIRSR" id="PIRSR602401-1"/>
    </source>
</evidence>
<dbReference type="EMBL" id="JANAWD010000035">
    <property type="protein sequence ID" value="KAJ3489995.1"/>
    <property type="molecule type" value="Genomic_DNA"/>
</dbReference>
<evidence type="ECO:0000313" key="9">
    <source>
        <dbReference type="EMBL" id="KAJ3489995.1"/>
    </source>
</evidence>
<evidence type="ECO:0000256" key="7">
    <source>
        <dbReference type="ARBA" id="ARBA00023033"/>
    </source>
</evidence>
<dbReference type="SUPFAM" id="SSF48264">
    <property type="entry name" value="Cytochrome P450"/>
    <property type="match status" value="1"/>
</dbReference>
<dbReference type="InterPro" id="IPR050121">
    <property type="entry name" value="Cytochrome_P450_monoxygenase"/>
</dbReference>
<dbReference type="PANTHER" id="PTHR24305">
    <property type="entry name" value="CYTOCHROME P450"/>
    <property type="match status" value="1"/>
</dbReference>
<comment type="similarity">
    <text evidence="3">Belongs to the cytochrome P450 family.</text>
</comment>
<dbReference type="Pfam" id="PF00067">
    <property type="entry name" value="p450"/>
    <property type="match status" value="1"/>
</dbReference>
<dbReference type="Gene3D" id="1.10.630.10">
    <property type="entry name" value="Cytochrome P450"/>
    <property type="match status" value="1"/>
</dbReference>
<dbReference type="Proteomes" id="UP001212997">
    <property type="component" value="Unassembled WGS sequence"/>
</dbReference>
<name>A0AAD5VFD4_9APHY</name>
<comment type="pathway">
    <text evidence="2">Secondary metabolite biosynthesis.</text>
</comment>
<dbReference type="InterPro" id="IPR002401">
    <property type="entry name" value="Cyt_P450_E_grp-I"/>
</dbReference>
<dbReference type="InterPro" id="IPR036396">
    <property type="entry name" value="Cyt_P450_sf"/>
</dbReference>
<sequence>MRLLEGPNEVSIIDPNAISPLMGATGLPKSQCWAGRNLNPPIVSLISIRDSAEHARRRRPWNRAFSTAALREYERLVIARVAQLLECLAEQQGPIDLSKWISHFTYDVMGDVVFGGGSEALRDGDHEGHLKLIEDGIIAGTLYEHLPWLASLAKKIPGVAEGVKRMRKMGMQRAAMRTERGSESKDVFYYLNNDDGAESTSPPPAQAVAEGMLAIVAGSDTTSSTTCIIVWLLLRNPGTYHKLREEVDKFYPSGSDPLDTRHYKSMVYLDAVINEALRLYPAVLSGSQRSPAIGSGGAGMGSYFFPEGTTARIHMYTLHRDARNFSPCPDSFWPERWLLVDAEHSDNLKLSDDGVTANLRTTKEFRHNSAAFIPFSMGPANCAGKNLALMEMRMVICSLVQRFDMTFANGWNHDELEQNMQDIMVTKIGQLPIQLCKRREAW</sequence>
<reference evidence="9" key="1">
    <citation type="submission" date="2022-07" db="EMBL/GenBank/DDBJ databases">
        <title>Genome Sequence of Physisporinus lineatus.</title>
        <authorList>
            <person name="Buettner E."/>
        </authorList>
    </citation>
    <scope>NUCLEOTIDE SEQUENCE</scope>
    <source>
        <strain evidence="9">VT162</strain>
    </source>
</reference>
<organism evidence="9 10">
    <name type="scientific">Meripilus lineatus</name>
    <dbReference type="NCBI Taxonomy" id="2056292"/>
    <lineage>
        <taxon>Eukaryota</taxon>
        <taxon>Fungi</taxon>
        <taxon>Dikarya</taxon>
        <taxon>Basidiomycota</taxon>
        <taxon>Agaricomycotina</taxon>
        <taxon>Agaricomycetes</taxon>
        <taxon>Polyporales</taxon>
        <taxon>Meripilaceae</taxon>
        <taxon>Meripilus</taxon>
    </lineage>
</organism>
<keyword evidence="5" id="KW-0560">Oxidoreductase</keyword>
<dbReference type="GO" id="GO:0004497">
    <property type="term" value="F:monooxygenase activity"/>
    <property type="evidence" value="ECO:0007669"/>
    <property type="project" value="UniProtKB-KW"/>
</dbReference>
<evidence type="ECO:0000256" key="4">
    <source>
        <dbReference type="ARBA" id="ARBA00022723"/>
    </source>
</evidence>